<dbReference type="RefSeq" id="WP_083345096.1">
    <property type="nucleotide sequence ID" value="NZ_LT629690.1"/>
</dbReference>
<name>A0A1G7KBN4_9BACT</name>
<feature type="domain" description="OmpA-like" evidence="3">
    <location>
        <begin position="430"/>
        <end position="510"/>
    </location>
</feature>
<gene>
    <name evidence="4" type="ORF">SAMN05444167_2116</name>
</gene>
<protein>
    <submittedName>
        <fullName evidence="4">OmpA family protein</fullName>
    </submittedName>
</protein>
<dbReference type="Gene3D" id="2.60.40.10">
    <property type="entry name" value="Immunoglobulins"/>
    <property type="match status" value="2"/>
</dbReference>
<dbReference type="AlphaFoldDB" id="A0A1G7KBN4"/>
<dbReference type="InterPro" id="IPR035986">
    <property type="entry name" value="PKD_dom_sf"/>
</dbReference>
<dbReference type="SUPFAM" id="SSF49299">
    <property type="entry name" value="PKD domain"/>
    <property type="match status" value="2"/>
</dbReference>
<keyword evidence="5" id="KW-1185">Reference proteome</keyword>
<reference evidence="4 5" key="1">
    <citation type="submission" date="2016-10" db="EMBL/GenBank/DDBJ databases">
        <authorList>
            <person name="de Groot N.N."/>
        </authorList>
    </citation>
    <scope>NUCLEOTIDE SEQUENCE [LARGE SCALE GENOMIC DNA]</scope>
    <source>
        <strain evidence="4 5">GAS232</strain>
    </source>
</reference>
<feature type="region of interest" description="Disordered" evidence="1">
    <location>
        <begin position="514"/>
        <end position="546"/>
    </location>
</feature>
<keyword evidence="2" id="KW-0732">Signal</keyword>
<feature type="signal peptide" evidence="2">
    <location>
        <begin position="1"/>
        <end position="28"/>
    </location>
</feature>
<evidence type="ECO:0000256" key="1">
    <source>
        <dbReference type="SAM" id="MobiDB-lite"/>
    </source>
</evidence>
<evidence type="ECO:0000313" key="5">
    <source>
        <dbReference type="Proteomes" id="UP000182427"/>
    </source>
</evidence>
<evidence type="ECO:0000256" key="2">
    <source>
        <dbReference type="SAM" id="SignalP"/>
    </source>
</evidence>
<dbReference type="InterPro" id="IPR013783">
    <property type="entry name" value="Ig-like_fold"/>
</dbReference>
<dbReference type="EMBL" id="LT629690">
    <property type="protein sequence ID" value="SDF34259.1"/>
    <property type="molecule type" value="Genomic_DNA"/>
</dbReference>
<dbReference type="InterPro" id="IPR006311">
    <property type="entry name" value="TAT_signal"/>
</dbReference>
<dbReference type="SUPFAM" id="SSF103088">
    <property type="entry name" value="OmpA-like"/>
    <property type="match status" value="1"/>
</dbReference>
<dbReference type="InterPro" id="IPR006665">
    <property type="entry name" value="OmpA-like"/>
</dbReference>
<organism evidence="4 5">
    <name type="scientific">Terriglobus roseus</name>
    <dbReference type="NCBI Taxonomy" id="392734"/>
    <lineage>
        <taxon>Bacteria</taxon>
        <taxon>Pseudomonadati</taxon>
        <taxon>Acidobacteriota</taxon>
        <taxon>Terriglobia</taxon>
        <taxon>Terriglobales</taxon>
        <taxon>Acidobacteriaceae</taxon>
        <taxon>Terriglobus</taxon>
    </lineage>
</organism>
<dbReference type="Gene3D" id="3.30.1330.60">
    <property type="entry name" value="OmpA-like domain"/>
    <property type="match status" value="1"/>
</dbReference>
<dbReference type="Pfam" id="PF00691">
    <property type="entry name" value="OmpA"/>
    <property type="match status" value="1"/>
</dbReference>
<evidence type="ECO:0000259" key="3">
    <source>
        <dbReference type="Pfam" id="PF00691"/>
    </source>
</evidence>
<accession>A0A1G7KBN4</accession>
<feature type="compositionally biased region" description="Polar residues" evidence="1">
    <location>
        <begin position="518"/>
        <end position="533"/>
    </location>
</feature>
<dbReference type="Proteomes" id="UP000182427">
    <property type="component" value="Chromosome I"/>
</dbReference>
<sequence>MFSQPFRKLGRSLLAASAVSLGAASLGAQTTPAAPAPQGPNPSRVDVFLGYSYWSGHGSLKPQGLTYSSIDKGAIVSGAYYFNKYAGVEVSTAFHPSGKNDALMPLVTAGPIFRLPTESVTFFGHAMAGAARLGGPNSDLAAGTPFYSHGYQWGPALVAGGGMDYNLPWHDGMFGIRLFQADYTYIHEDYGPANGNFGGRANVSSAQLSSGILLHFGHIVPPPPVTYSCVASPSSVYAGDPITVTGTAANVNPKKTATYAWTSDGGKISGTSNTATVDTTGMNPGSYNAKGTVTESMKAGRFAECAAPFTINPIPALALSCSASPSSVQPGGSSTITSVVSDSYGKPVNYTYSYSSTTGSVSGSGTTATLSTTGAAPGTITVTCNVSDDKGRNASATTTVSVIAPPPPPPAPQASALCSITFDKDTRRPARVDNEAKACLDDIALNLQRDSSAKLALTGNAAPSKKVKNADKLAAERAVNTKAYLVGEKGVDASRISVYTGTAGANTVTSELIPAGASTPSDLGTSVDESTVKVQPRTAPARKHKK</sequence>
<proteinExistence type="predicted"/>
<dbReference type="OrthoDB" id="102739at2"/>
<feature type="chain" id="PRO_5009241631" evidence="2">
    <location>
        <begin position="29"/>
        <end position="546"/>
    </location>
</feature>
<dbReference type="PROSITE" id="PS51318">
    <property type="entry name" value="TAT"/>
    <property type="match status" value="1"/>
</dbReference>
<evidence type="ECO:0000313" key="4">
    <source>
        <dbReference type="EMBL" id="SDF34259.1"/>
    </source>
</evidence>
<dbReference type="InterPro" id="IPR036737">
    <property type="entry name" value="OmpA-like_sf"/>
</dbReference>